<dbReference type="InterPro" id="IPR053137">
    <property type="entry name" value="NLR-like"/>
</dbReference>
<evidence type="ECO:0000313" key="3">
    <source>
        <dbReference type="Proteomes" id="UP001299970"/>
    </source>
</evidence>
<sequence length="963" mass="103087">MGPAAERGHDLRWAQGVQIGNHNIQTNIFSSAVTFTASLPVGWPVRVGAVPALADCYQDRVEASSLFQVVAAGDSPTTHVLSGLGGVGKTQLAAAHARARSDVDLLVWTLATSRDAILSGYAQAAAQLGHQPAGDTEAAAQWFLTWLQAEAERSWLIVLDDLAEPTDLQGLWPDGPRGLTVVTTRRSDAVLMGSGRQRVDVGLFTSGQSRTYLSAKLGTDPPGERMREADELATELGHLPLALAQAAAFMLDRGDTCARYRTRLADRRRRLAELFPSDALADDYRATVAATWSISIDAADALQPPGLARPVLELLSILDPNGVPTAILRTDVAVAYATHRSATSPREPQDLTDALHHLARLSLVTLDPGGAAAGVRVHGLVQRAVIEQLDPEQLDVLHEIATGALLTIWPDVERDAQLGQVLRSNVTTLMARAGLNVWHSLAQTLRWRTGLSLQAWGLVRPAIRHWEQVASDACQHLGPDHPYTLAARGNAAACRLEAGDPRGASEALEKLLDDYSRVLGPDHSNTLTTRSHLADCRGHVGDLAGAVGAFEQLLDDCSRVLGPDDPGTLVARGNLAYWTGEAGNPLGAIEVFEPLLADCLRVLGPDHPHTHTARVNLARCYSQTGNVARSAAMEEQALADLLRDLGPDNPETFLLRHNIAWSRGQAGDRVAAADAFQQLLADCLRMLGPDHPFTFQVRQSVANLRGDAGDPAGAVVAMAELVEDRVRVQGADHVDTLVCRYRHARLRADGRDLAGAETALTELLADLERVLGGEHPHTLGIRGDLAGVHGDAGDPAAAVAELHHLLADTERALGSDHPETLRTRFNLARWLADSGDRAGAAEAFQQLLSDYVRVLGPDHSATLSIRVNLAKLRGTAGDPAYAVDAFEQLLAARVRLLGPDHHETLATRLLLAGFRGKAGDHAGAARAFEELAADMIRVLGTDNPDTLFAGQGAIYWRHGASRP</sequence>
<dbReference type="InterPro" id="IPR011990">
    <property type="entry name" value="TPR-like_helical_dom_sf"/>
</dbReference>
<protein>
    <submittedName>
        <fullName evidence="2">FxSxx-COOH system tetratricopeptide repeat protein</fullName>
    </submittedName>
</protein>
<gene>
    <name evidence="2" type="primary">fxsT</name>
    <name evidence="2" type="ORF">MMF94_42330</name>
</gene>
<dbReference type="SUPFAM" id="SSF48452">
    <property type="entry name" value="TPR-like"/>
    <property type="match status" value="3"/>
</dbReference>
<comment type="caution">
    <text evidence="2">The sequence shown here is derived from an EMBL/GenBank/DDBJ whole genome shotgun (WGS) entry which is preliminary data.</text>
</comment>
<dbReference type="NCBIfam" id="NF040586">
    <property type="entry name" value="FxSxx_TPR"/>
    <property type="match status" value="1"/>
</dbReference>
<feature type="domain" description="DUF7779" evidence="1">
    <location>
        <begin position="308"/>
        <end position="393"/>
    </location>
</feature>
<name>A0ABS9TUW1_9PSEU</name>
<evidence type="ECO:0000259" key="1">
    <source>
        <dbReference type="Pfam" id="PF25000"/>
    </source>
</evidence>
<dbReference type="Proteomes" id="UP001299970">
    <property type="component" value="Unassembled WGS sequence"/>
</dbReference>
<reference evidence="2 3" key="1">
    <citation type="submission" date="2022-03" db="EMBL/GenBank/DDBJ databases">
        <title>Pseudonocardia alaer sp. nov., a novel actinomycete isolated from reed forest soil.</title>
        <authorList>
            <person name="Wang L."/>
        </authorList>
    </citation>
    <scope>NUCLEOTIDE SEQUENCE [LARGE SCALE GENOMIC DNA]</scope>
    <source>
        <strain evidence="2 3">Y-16303</strain>
    </source>
</reference>
<dbReference type="SUPFAM" id="SSF52540">
    <property type="entry name" value="P-loop containing nucleoside triphosphate hydrolases"/>
    <property type="match status" value="1"/>
</dbReference>
<dbReference type="Gene3D" id="3.40.50.300">
    <property type="entry name" value="P-loop containing nucleotide triphosphate hydrolases"/>
    <property type="match status" value="1"/>
</dbReference>
<dbReference type="Pfam" id="PF13374">
    <property type="entry name" value="TPR_10"/>
    <property type="match status" value="1"/>
</dbReference>
<dbReference type="InterPro" id="IPR027417">
    <property type="entry name" value="P-loop_NTPase"/>
</dbReference>
<dbReference type="RefSeq" id="WP_241043156.1">
    <property type="nucleotide sequence ID" value="NZ_BAAAJF010000054.1"/>
</dbReference>
<organism evidence="2 3">
    <name type="scientific">Pseudonocardia alaniniphila</name>
    <dbReference type="NCBI Taxonomy" id="75291"/>
    <lineage>
        <taxon>Bacteria</taxon>
        <taxon>Bacillati</taxon>
        <taxon>Actinomycetota</taxon>
        <taxon>Actinomycetes</taxon>
        <taxon>Pseudonocardiales</taxon>
        <taxon>Pseudonocardiaceae</taxon>
        <taxon>Pseudonocardia</taxon>
    </lineage>
</organism>
<evidence type="ECO:0000313" key="2">
    <source>
        <dbReference type="EMBL" id="MCH6172353.1"/>
    </source>
</evidence>
<dbReference type="EMBL" id="JAKXMK010000067">
    <property type="protein sequence ID" value="MCH6172353.1"/>
    <property type="molecule type" value="Genomic_DNA"/>
</dbReference>
<dbReference type="PANTHER" id="PTHR46082">
    <property type="entry name" value="ATP/GTP-BINDING PROTEIN-RELATED"/>
    <property type="match status" value="1"/>
</dbReference>
<dbReference type="Gene3D" id="1.25.40.10">
    <property type="entry name" value="Tetratricopeptide repeat domain"/>
    <property type="match status" value="3"/>
</dbReference>
<accession>A0ABS9TUW1</accession>
<keyword evidence="3" id="KW-1185">Reference proteome</keyword>
<dbReference type="Pfam" id="PF25000">
    <property type="entry name" value="DUF7779"/>
    <property type="match status" value="1"/>
</dbReference>
<dbReference type="Pfam" id="PF13424">
    <property type="entry name" value="TPR_12"/>
    <property type="match status" value="2"/>
</dbReference>
<dbReference type="InterPro" id="IPR056681">
    <property type="entry name" value="DUF7779"/>
</dbReference>
<dbReference type="PANTHER" id="PTHR46082:SF6">
    <property type="entry name" value="AAA+ ATPASE DOMAIN-CONTAINING PROTEIN-RELATED"/>
    <property type="match status" value="1"/>
</dbReference>
<proteinExistence type="predicted"/>